<dbReference type="InterPro" id="IPR000182">
    <property type="entry name" value="GNAT_dom"/>
</dbReference>
<dbReference type="Pfam" id="PF13527">
    <property type="entry name" value="Acetyltransf_9"/>
    <property type="match status" value="1"/>
</dbReference>
<proteinExistence type="inferred from homology"/>
<dbReference type="Gene3D" id="3.30.1050.10">
    <property type="entry name" value="SCP2 sterol-binding domain"/>
    <property type="match status" value="1"/>
</dbReference>
<feature type="active site" description="Proton acceptor; via carboxylate" evidence="5">
    <location>
        <position position="410"/>
    </location>
</feature>
<evidence type="ECO:0000256" key="1">
    <source>
        <dbReference type="ARBA" id="ARBA00009213"/>
    </source>
</evidence>
<dbReference type="Proteomes" id="UP000249091">
    <property type="component" value="Chromosome 1"/>
</dbReference>
<evidence type="ECO:0000256" key="3">
    <source>
        <dbReference type="ARBA" id="ARBA00022679"/>
    </source>
</evidence>
<dbReference type="Gene3D" id="3.40.630.30">
    <property type="match status" value="2"/>
</dbReference>
<dbReference type="AlphaFoldDB" id="A0A2X4X136"/>
<feature type="binding site" evidence="5">
    <location>
        <begin position="87"/>
        <end position="89"/>
    </location>
    <ligand>
        <name>acetyl-CoA</name>
        <dbReference type="ChEBI" id="CHEBI:57288"/>
    </ligand>
</feature>
<feature type="binding site" evidence="5">
    <location>
        <begin position="95"/>
        <end position="100"/>
    </location>
    <ligand>
        <name>acetyl-CoA</name>
        <dbReference type="ChEBI" id="CHEBI:57288"/>
    </ligand>
</feature>
<dbReference type="GO" id="GO:0034069">
    <property type="term" value="F:aminoglycoside N-acetyltransferase activity"/>
    <property type="evidence" value="ECO:0007669"/>
    <property type="project" value="TreeGrafter"/>
</dbReference>
<name>A0A2X4X136_9NOCA</name>
<keyword evidence="4 5" id="KW-0012">Acyltransferase</keyword>
<feature type="binding site" evidence="5">
    <location>
        <begin position="123"/>
        <end position="124"/>
    </location>
    <ligand>
        <name>acetyl-CoA</name>
        <dbReference type="ChEBI" id="CHEBI:57288"/>
    </ligand>
</feature>
<dbReference type="STRING" id="1219011.GCA_001895045_01960"/>
<dbReference type="InterPro" id="IPR036527">
    <property type="entry name" value="SCP2_sterol-bd_dom_sf"/>
</dbReference>
<keyword evidence="8" id="KW-1185">Reference proteome</keyword>
<comment type="subunit">
    <text evidence="5">Homohexamer; trimer of dimers.</text>
</comment>
<dbReference type="InterPro" id="IPR041380">
    <property type="entry name" value="Acetyltransf_17"/>
</dbReference>
<dbReference type="NCBIfam" id="NF002367">
    <property type="entry name" value="PRK01346.1-4"/>
    <property type="match status" value="1"/>
</dbReference>
<dbReference type="CDD" id="cd04301">
    <property type="entry name" value="NAT_SF"/>
    <property type="match status" value="1"/>
</dbReference>
<keyword evidence="3 5" id="KW-0808">Transferase</keyword>
<evidence type="ECO:0000313" key="8">
    <source>
        <dbReference type="Proteomes" id="UP000249091"/>
    </source>
</evidence>
<dbReference type="Pfam" id="PF13530">
    <property type="entry name" value="SCP2_2"/>
    <property type="match status" value="1"/>
</dbReference>
<dbReference type="InterPro" id="IPR025559">
    <property type="entry name" value="Eis_dom"/>
</dbReference>
<accession>A0A2X4X136</accession>
<dbReference type="RefSeq" id="WP_072699915.1">
    <property type="nucleotide sequence ID" value="NZ_JAFBBL010000001.1"/>
</dbReference>
<dbReference type="GO" id="GO:0030649">
    <property type="term" value="P:aminoglycoside antibiotic catabolic process"/>
    <property type="evidence" value="ECO:0007669"/>
    <property type="project" value="TreeGrafter"/>
</dbReference>
<comment type="similarity">
    <text evidence="1 5">Belongs to the acetyltransferase Eis family.</text>
</comment>
<sequence length="410" mass="44439">MSRNVEPEVRVLESETERLQAMALFRTAMVGLPSVNYPAGRIDDYLEPGRTYGAFVDGVLAGTVDAFSGEIALPGGARVGHAAVTHIGVLPTHTRRGVLTALVHRQLRDARAGGEVIATLRASEATIYGRFGFGIASWSAETEIDVRRASLRPGAPEGGAVRLVSAPGHWSVLRDTYARNLPTRPGTLDRWSRWWASQELRAESNPGPQYVAVHGEAGHENGFVRYRPVPADPHQWFSSDSPAVLVDDFFAPSPEAHAGLLRFLLRLDLVDRIRFAELPTDDPMPWLLRDHRAVRVRSVSDETWLRILDVERALACRTYEGTGTVTIGVVDPLFPENEGTYAISSGGVARSGDPADLRAGVAEVGSVLLGGVTWRELAAAGRVEVRHADAVPTADGLFDWPTAPFAGTSF</sequence>
<dbReference type="Pfam" id="PF17668">
    <property type="entry name" value="Acetyltransf_17"/>
    <property type="match status" value="1"/>
</dbReference>
<evidence type="ECO:0000313" key="7">
    <source>
        <dbReference type="EMBL" id="SQI30144.1"/>
    </source>
</evidence>
<dbReference type="EMBL" id="LS483468">
    <property type="protein sequence ID" value="SQI30144.1"/>
    <property type="molecule type" value="Genomic_DNA"/>
</dbReference>
<feature type="domain" description="N-acetyltransferase" evidence="6">
    <location>
        <begin position="9"/>
        <end position="153"/>
    </location>
</feature>
<dbReference type="PANTHER" id="PTHR37817:SF1">
    <property type="entry name" value="N-ACETYLTRANSFERASE EIS"/>
    <property type="match status" value="1"/>
</dbReference>
<reference evidence="7 8" key="1">
    <citation type="submission" date="2018-06" db="EMBL/GenBank/DDBJ databases">
        <authorList>
            <consortium name="Pathogen Informatics"/>
            <person name="Doyle S."/>
        </authorList>
    </citation>
    <scope>NUCLEOTIDE SEQUENCE [LARGE SCALE GENOMIC DNA]</scope>
    <source>
        <strain evidence="7 8">NCTC10994</strain>
    </source>
</reference>
<evidence type="ECO:0000256" key="2">
    <source>
        <dbReference type="ARBA" id="ARBA00022488"/>
    </source>
</evidence>
<evidence type="ECO:0000256" key="4">
    <source>
        <dbReference type="ARBA" id="ARBA00023315"/>
    </source>
</evidence>
<dbReference type="SUPFAM" id="SSF55718">
    <property type="entry name" value="SCP-like"/>
    <property type="match status" value="1"/>
</dbReference>
<dbReference type="SUPFAM" id="SSF55729">
    <property type="entry name" value="Acyl-CoA N-acyltransferases (Nat)"/>
    <property type="match status" value="1"/>
</dbReference>
<organism evidence="7 8">
    <name type="scientific">Rhodococcus coprophilus</name>
    <dbReference type="NCBI Taxonomy" id="38310"/>
    <lineage>
        <taxon>Bacteria</taxon>
        <taxon>Bacillati</taxon>
        <taxon>Actinomycetota</taxon>
        <taxon>Actinomycetes</taxon>
        <taxon>Mycobacteriales</taxon>
        <taxon>Nocardiaceae</taxon>
        <taxon>Rhodococcus</taxon>
    </lineage>
</organism>
<dbReference type="InterPro" id="IPR022902">
    <property type="entry name" value="NAcTrfase_Eis"/>
</dbReference>
<protein>
    <submittedName>
        <fullName evidence="7">Acetyltransferase</fullName>
    </submittedName>
</protein>
<evidence type="ECO:0000259" key="6">
    <source>
        <dbReference type="PROSITE" id="PS51186"/>
    </source>
</evidence>
<dbReference type="HAMAP" id="MF_01812">
    <property type="entry name" value="Eis"/>
    <property type="match status" value="1"/>
</dbReference>
<dbReference type="PROSITE" id="PS51186">
    <property type="entry name" value="GNAT"/>
    <property type="match status" value="1"/>
</dbReference>
<evidence type="ECO:0000256" key="5">
    <source>
        <dbReference type="HAMAP-Rule" id="MF_01812"/>
    </source>
</evidence>
<dbReference type="InterPro" id="IPR016181">
    <property type="entry name" value="Acyl_CoA_acyltransferase"/>
</dbReference>
<feature type="active site" description="Proton donor" evidence="5">
    <location>
        <position position="128"/>
    </location>
</feature>
<dbReference type="KEGG" id="rcr:NCTC10994_01436"/>
<dbReference type="InterPro" id="IPR051554">
    <property type="entry name" value="Acetyltransferase_Eis"/>
</dbReference>
<keyword evidence="2" id="KW-1036">Host cytoplasmic vesicle</keyword>
<dbReference type="PANTHER" id="PTHR37817">
    <property type="entry name" value="N-ACETYLTRANSFERASE EIS"/>
    <property type="match status" value="1"/>
</dbReference>
<gene>
    <name evidence="7" type="primary">eis</name>
    <name evidence="7" type="ORF">NCTC10994_01436</name>
</gene>